<name>A0A0S4X243_RALSL</name>
<feature type="transmembrane region" description="Helical" evidence="1">
    <location>
        <begin position="6"/>
        <end position="26"/>
    </location>
</feature>
<dbReference type="EMBL" id="LN899820">
    <property type="protein sequence ID" value="CUV57793.1"/>
    <property type="molecule type" value="Genomic_DNA"/>
</dbReference>
<accession>A0A0S4X243</accession>
<protein>
    <submittedName>
        <fullName evidence="2">Uncharacterized protein</fullName>
    </submittedName>
</protein>
<evidence type="ECO:0000256" key="1">
    <source>
        <dbReference type="SAM" id="Phobius"/>
    </source>
</evidence>
<gene>
    <name evidence="2" type="ORF">RUN215_v1_1500003</name>
</gene>
<proteinExistence type="predicted"/>
<reference evidence="2" key="1">
    <citation type="submission" date="2015-10" db="EMBL/GenBank/DDBJ databases">
        <authorList>
            <person name="Gilbert D.G."/>
        </authorList>
    </citation>
    <scope>NUCLEOTIDE SEQUENCE</scope>
    <source>
        <strain evidence="2">Phyl III-seqv23</strain>
    </source>
</reference>
<sequence length="27" mass="2950">MTLADKVQLGFIVFELGILVVALVRFG</sequence>
<keyword evidence="1" id="KW-1133">Transmembrane helix</keyword>
<evidence type="ECO:0000313" key="2">
    <source>
        <dbReference type="EMBL" id="CUV57793.1"/>
    </source>
</evidence>
<keyword evidence="1" id="KW-0812">Transmembrane</keyword>
<dbReference type="AlphaFoldDB" id="A0A0S4X243"/>
<organism evidence="2">
    <name type="scientific">Ralstonia solanacearum</name>
    <name type="common">Pseudomonas solanacearum</name>
    <dbReference type="NCBI Taxonomy" id="305"/>
    <lineage>
        <taxon>Bacteria</taxon>
        <taxon>Pseudomonadati</taxon>
        <taxon>Pseudomonadota</taxon>
        <taxon>Betaproteobacteria</taxon>
        <taxon>Burkholderiales</taxon>
        <taxon>Burkholderiaceae</taxon>
        <taxon>Ralstonia</taxon>
        <taxon>Ralstonia solanacearum species complex</taxon>
    </lineage>
</organism>
<keyword evidence="1" id="KW-0472">Membrane</keyword>